<evidence type="ECO:0000256" key="6">
    <source>
        <dbReference type="ARBA" id="ARBA00023053"/>
    </source>
</evidence>
<accession>A0A831LRX5</accession>
<evidence type="ECO:0000256" key="3">
    <source>
        <dbReference type="ARBA" id="ARBA00022449"/>
    </source>
</evidence>
<feature type="transmembrane region" description="Helical" evidence="10">
    <location>
        <begin position="175"/>
        <end position="193"/>
    </location>
</feature>
<dbReference type="Gene3D" id="1.20.1530.20">
    <property type="match status" value="1"/>
</dbReference>
<evidence type="ECO:0000256" key="7">
    <source>
        <dbReference type="ARBA" id="ARBA00023065"/>
    </source>
</evidence>
<keyword evidence="8 10" id="KW-0472">Membrane</keyword>
<dbReference type="InterPro" id="IPR038770">
    <property type="entry name" value="Na+/solute_symporter_sf"/>
</dbReference>
<keyword evidence="3" id="KW-0050">Antiport</keyword>
<comment type="subcellular location">
    <subcellularLocation>
        <location evidence="1">Membrane</location>
        <topology evidence="1">Multi-pass membrane protein</topology>
    </subcellularLocation>
</comment>
<keyword evidence="6" id="KW-0915">Sodium</keyword>
<feature type="transmembrane region" description="Helical" evidence="10">
    <location>
        <begin position="352"/>
        <end position="375"/>
    </location>
</feature>
<dbReference type="InterPro" id="IPR006153">
    <property type="entry name" value="Cation/H_exchanger_TM"/>
</dbReference>
<keyword evidence="9" id="KW-0739">Sodium transport</keyword>
<dbReference type="GO" id="GO:0015297">
    <property type="term" value="F:antiporter activity"/>
    <property type="evidence" value="ECO:0007669"/>
    <property type="project" value="UniProtKB-KW"/>
</dbReference>
<evidence type="ECO:0000259" key="11">
    <source>
        <dbReference type="Pfam" id="PF00999"/>
    </source>
</evidence>
<keyword evidence="4 10" id="KW-0812">Transmembrane</keyword>
<sequence>MDPILQVVLILAAAKLAGEAVERAGFPALIGEIGAGIVLGPSLFGLVAYDDTLAFLADIGIIALLFISGIQMNIRSFVASERSAASTALMGIIVPFLMGAGAGVVAGFSLLETLFIGVALSVTSIGVSVRALVDLRKMNTPSGATIVGAAVIDDIVGILLLAVLTAVAVGSGSSALSTIAAGGAFLAAVLIFGRRLLPALMRRARATHTHEMPYTAAIAIALFMAYLSHLAGLHYAVGAFLAGLLLGDQIRDDRTLFEGIADFSFGFFVTFFFASIGLLAAITLDILLSPFVLLLVLVAFAGKILGGWLGSVRFMATHAEALVVGIGLCPRGEITLVIGQIGLLSGLITEELFSAFTVVAVVSVLVTPALMAWGYRRPAVRGGRRSAGAR</sequence>
<evidence type="ECO:0000256" key="10">
    <source>
        <dbReference type="SAM" id="Phobius"/>
    </source>
</evidence>
<keyword evidence="5 10" id="KW-1133">Transmembrane helix</keyword>
<reference evidence="12" key="1">
    <citation type="journal article" date="2020" name="mSystems">
        <title>Genome- and Community-Level Interaction Insights into Carbon Utilization and Element Cycling Functions of Hydrothermarchaeota in Hydrothermal Sediment.</title>
        <authorList>
            <person name="Zhou Z."/>
            <person name="Liu Y."/>
            <person name="Xu W."/>
            <person name="Pan J."/>
            <person name="Luo Z.H."/>
            <person name="Li M."/>
        </authorList>
    </citation>
    <scope>NUCLEOTIDE SEQUENCE</scope>
    <source>
        <strain evidence="12">SpSt-1183</strain>
    </source>
</reference>
<gene>
    <name evidence="12" type="ORF">ENN52_04715</name>
</gene>
<feature type="transmembrane region" description="Helical" evidence="10">
    <location>
        <begin position="114"/>
        <end position="133"/>
    </location>
</feature>
<dbReference type="PANTHER" id="PTHR43562">
    <property type="entry name" value="NAPA-TYPE SODIUM/HYDROGEN ANTIPORTER"/>
    <property type="match status" value="1"/>
</dbReference>
<dbReference type="EMBL" id="DSBY01000195">
    <property type="protein sequence ID" value="HDS63416.1"/>
    <property type="molecule type" value="Genomic_DNA"/>
</dbReference>
<organism evidence="12">
    <name type="scientific">Methanofollis liminatans</name>
    <dbReference type="NCBI Taxonomy" id="2201"/>
    <lineage>
        <taxon>Archaea</taxon>
        <taxon>Methanobacteriati</taxon>
        <taxon>Methanobacteriota</taxon>
        <taxon>Stenosarchaea group</taxon>
        <taxon>Methanomicrobia</taxon>
        <taxon>Methanomicrobiales</taxon>
        <taxon>Methanomicrobiaceae</taxon>
        <taxon>Methanofollis</taxon>
    </lineage>
</organism>
<comment type="caution">
    <text evidence="12">The sequence shown here is derived from an EMBL/GenBank/DDBJ whole genome shotgun (WGS) entry which is preliminary data.</text>
</comment>
<name>A0A831LRX5_9EURY</name>
<keyword evidence="2" id="KW-0813">Transport</keyword>
<proteinExistence type="predicted"/>
<keyword evidence="7" id="KW-0406">Ion transport</keyword>
<protein>
    <submittedName>
        <fullName evidence="12">Cation:proton antiporter</fullName>
    </submittedName>
</protein>
<feature type="transmembrane region" description="Helical" evidence="10">
    <location>
        <begin position="145"/>
        <end position="169"/>
    </location>
</feature>
<evidence type="ECO:0000256" key="1">
    <source>
        <dbReference type="ARBA" id="ARBA00004141"/>
    </source>
</evidence>
<dbReference type="GO" id="GO:0016020">
    <property type="term" value="C:membrane"/>
    <property type="evidence" value="ECO:0007669"/>
    <property type="project" value="UniProtKB-SubCell"/>
</dbReference>
<dbReference type="Proteomes" id="UP000885648">
    <property type="component" value="Unassembled WGS sequence"/>
</dbReference>
<dbReference type="PANTHER" id="PTHR43562:SF3">
    <property type="entry name" value="SODIUM ION_PROTON EXCHANGER (EUROFUNG)"/>
    <property type="match status" value="1"/>
</dbReference>
<evidence type="ECO:0000313" key="12">
    <source>
        <dbReference type="EMBL" id="HDS63416.1"/>
    </source>
</evidence>
<dbReference type="Pfam" id="PF00999">
    <property type="entry name" value="Na_H_Exchanger"/>
    <property type="match status" value="1"/>
</dbReference>
<feature type="domain" description="Cation/H+ exchanger transmembrane" evidence="11">
    <location>
        <begin position="15"/>
        <end position="370"/>
    </location>
</feature>
<feature type="transmembrane region" description="Helical" evidence="10">
    <location>
        <begin position="265"/>
        <end position="284"/>
    </location>
</feature>
<evidence type="ECO:0000256" key="5">
    <source>
        <dbReference type="ARBA" id="ARBA00022989"/>
    </source>
</evidence>
<feature type="transmembrane region" description="Helical" evidence="10">
    <location>
        <begin position="42"/>
        <end position="67"/>
    </location>
</feature>
<feature type="transmembrane region" description="Helical" evidence="10">
    <location>
        <begin position="88"/>
        <end position="108"/>
    </location>
</feature>
<feature type="transmembrane region" description="Helical" evidence="10">
    <location>
        <begin position="291"/>
        <end position="310"/>
    </location>
</feature>
<evidence type="ECO:0000256" key="8">
    <source>
        <dbReference type="ARBA" id="ARBA00023136"/>
    </source>
</evidence>
<evidence type="ECO:0000256" key="9">
    <source>
        <dbReference type="ARBA" id="ARBA00023201"/>
    </source>
</evidence>
<evidence type="ECO:0000256" key="4">
    <source>
        <dbReference type="ARBA" id="ARBA00022692"/>
    </source>
</evidence>
<dbReference type="GO" id="GO:1902600">
    <property type="term" value="P:proton transmembrane transport"/>
    <property type="evidence" value="ECO:0007669"/>
    <property type="project" value="InterPro"/>
</dbReference>
<dbReference type="GO" id="GO:0006814">
    <property type="term" value="P:sodium ion transport"/>
    <property type="evidence" value="ECO:0007669"/>
    <property type="project" value="UniProtKB-KW"/>
</dbReference>
<dbReference type="AlphaFoldDB" id="A0A831LRX5"/>
<feature type="transmembrane region" description="Helical" evidence="10">
    <location>
        <begin position="214"/>
        <end position="245"/>
    </location>
</feature>
<evidence type="ECO:0000256" key="2">
    <source>
        <dbReference type="ARBA" id="ARBA00022448"/>
    </source>
</evidence>